<name>A0A9K3CVY8_9EUKA</name>
<dbReference type="SUPFAM" id="SSF48371">
    <property type="entry name" value="ARM repeat"/>
    <property type="match status" value="1"/>
</dbReference>
<dbReference type="EMBL" id="BDIP01000934">
    <property type="protein sequence ID" value="GIQ83125.1"/>
    <property type="molecule type" value="Genomic_DNA"/>
</dbReference>
<dbReference type="Proteomes" id="UP000265618">
    <property type="component" value="Unassembled WGS sequence"/>
</dbReference>
<gene>
    <name evidence="2" type="ORF">KIPB_004390</name>
</gene>
<dbReference type="Pfam" id="PF04064">
    <property type="entry name" value="DUF384"/>
    <property type="match status" value="1"/>
</dbReference>
<keyword evidence="3" id="KW-1185">Reference proteome</keyword>
<reference evidence="2 3" key="1">
    <citation type="journal article" date="2018" name="PLoS ONE">
        <title>The draft genome of Kipferlia bialata reveals reductive genome evolution in fornicate parasites.</title>
        <authorList>
            <person name="Tanifuji G."/>
            <person name="Takabayashi S."/>
            <person name="Kume K."/>
            <person name="Takagi M."/>
            <person name="Nakayama T."/>
            <person name="Kamikawa R."/>
            <person name="Inagaki Y."/>
            <person name="Hashimoto T."/>
        </authorList>
    </citation>
    <scope>NUCLEOTIDE SEQUENCE [LARGE SCALE GENOMIC DNA]</scope>
    <source>
        <strain evidence="2">NY0173</strain>
    </source>
</reference>
<dbReference type="AlphaFoldDB" id="A0A9K3CVY8"/>
<dbReference type="InterPro" id="IPR007206">
    <property type="entry name" value="Protein_HGH1_C"/>
</dbReference>
<organism evidence="2 3">
    <name type="scientific">Kipferlia bialata</name>
    <dbReference type="NCBI Taxonomy" id="797122"/>
    <lineage>
        <taxon>Eukaryota</taxon>
        <taxon>Metamonada</taxon>
        <taxon>Carpediemonas-like organisms</taxon>
        <taxon>Kipferlia</taxon>
    </lineage>
</organism>
<feature type="domain" description="Protein HGH1 C-terminal" evidence="1">
    <location>
        <begin position="233"/>
        <end position="272"/>
    </location>
</feature>
<evidence type="ECO:0000259" key="1">
    <source>
        <dbReference type="Pfam" id="PF04064"/>
    </source>
</evidence>
<sequence length="311" mass="34208">MRTERESVATALCDTLKGSDPKLKMSIVSIAAQSLEQVLPVIGYGKKQVTATQFIELYSTLAANATVIPHARDTFVASLKKSSAFMSKGCAIAFTKNAKDSKLMRSFRSNMTRLIRNLCCSAEVSPKALGKYMPHPQVLPALFNSLLASEGGVTPDIQDALPHLLRFMVPSDAQGVLRSDDMLSPEEIKGGKGFRQIELDGMDSYVRSWADGSEERNVAYCLGRMELEMAARCMVLICKTDEGCAKVRDMGGYAVLREMHRSQGDSEVATNLMTAIDRMLSSDPDNKDIAACIYCIHTCAYICIRVYMHMC</sequence>
<proteinExistence type="predicted"/>
<dbReference type="InterPro" id="IPR016024">
    <property type="entry name" value="ARM-type_fold"/>
</dbReference>
<dbReference type="Gene3D" id="1.25.10.10">
    <property type="entry name" value="Leucine-rich Repeat Variant"/>
    <property type="match status" value="1"/>
</dbReference>
<accession>A0A9K3CVY8</accession>
<dbReference type="InterPro" id="IPR011989">
    <property type="entry name" value="ARM-like"/>
</dbReference>
<protein>
    <recommendedName>
        <fullName evidence="1">Protein HGH1 C-terminal domain-containing protein</fullName>
    </recommendedName>
</protein>
<evidence type="ECO:0000313" key="2">
    <source>
        <dbReference type="EMBL" id="GIQ83125.1"/>
    </source>
</evidence>
<evidence type="ECO:0000313" key="3">
    <source>
        <dbReference type="Proteomes" id="UP000265618"/>
    </source>
</evidence>
<comment type="caution">
    <text evidence="2">The sequence shown here is derived from an EMBL/GenBank/DDBJ whole genome shotgun (WGS) entry which is preliminary data.</text>
</comment>